<sequence>MNEKLQASTSSYKAALFDSSKASSTSDITVNCCKLFLNCFKITHKKQLLEEMIDNDIKEYEHVVEKLVVKRIPFFLLSVPKNPLKYKNDSEMESNSNKNVLQSLATDESMSTQSLLYYSDKFDQQMVSLNTINKYLHFNKNAIILAKRSKKCTLSKDHHAELTELMSNMSNLHTDLEKHEEPPRDSYSLNIRRNFGKIDSSETKSKINQKIYGLNQLKHVNLNDFQSHPTSNFGKSIIRSIQETSCININQKNAEDYAQINRDSQCHRQDLINKSKALSKNIANIDLSNVILRWNIIVKHYKCKTLPFEIPQKMSKYFNIS</sequence>
<evidence type="ECO:0000313" key="2">
    <source>
        <dbReference type="Proteomes" id="UP001642520"/>
    </source>
</evidence>
<proteinExistence type="predicted"/>
<keyword evidence="2" id="KW-1185">Reference proteome</keyword>
<dbReference type="Proteomes" id="UP001642520">
    <property type="component" value="Unassembled WGS sequence"/>
</dbReference>
<dbReference type="EMBL" id="CAXAJV020001299">
    <property type="protein sequence ID" value="CAL7948893.1"/>
    <property type="molecule type" value="Genomic_DNA"/>
</dbReference>
<comment type="caution">
    <text evidence="1">The sequence shown here is derived from an EMBL/GenBank/DDBJ whole genome shotgun (WGS) entry which is preliminary data.</text>
</comment>
<name>A0ABP1P8T2_XYLVO</name>
<accession>A0ABP1P8T2</accession>
<reference evidence="1 2" key="1">
    <citation type="submission" date="2024-08" db="EMBL/GenBank/DDBJ databases">
        <authorList>
            <person name="Will J Nash"/>
            <person name="Angela Man"/>
            <person name="Seanna McTaggart"/>
            <person name="Kendall Baker"/>
            <person name="Tom Barker"/>
            <person name="Leah Catchpole"/>
            <person name="Alex Durrant"/>
            <person name="Karim Gharbi"/>
            <person name="Naomi Irish"/>
            <person name="Gemy Kaithakottil"/>
            <person name="Debby Ku"/>
            <person name="Aaliyah Providence"/>
            <person name="Felix Shaw"/>
            <person name="David Swarbreck"/>
            <person name="Chris Watkins"/>
            <person name="Ann M. McCartney"/>
            <person name="Giulio Formenti"/>
            <person name="Alice Mouton"/>
            <person name="Noel Vella"/>
            <person name="Bjorn M von Reumont"/>
            <person name="Adriana Vella"/>
            <person name="Wilfried Haerty"/>
        </authorList>
    </citation>
    <scope>NUCLEOTIDE SEQUENCE [LARGE SCALE GENOMIC DNA]</scope>
</reference>
<gene>
    <name evidence="1" type="ORF">XYLVIOL_LOCUS9131</name>
</gene>
<organism evidence="1 2">
    <name type="scientific">Xylocopa violacea</name>
    <name type="common">Violet carpenter bee</name>
    <name type="synonym">Apis violacea</name>
    <dbReference type="NCBI Taxonomy" id="135666"/>
    <lineage>
        <taxon>Eukaryota</taxon>
        <taxon>Metazoa</taxon>
        <taxon>Ecdysozoa</taxon>
        <taxon>Arthropoda</taxon>
        <taxon>Hexapoda</taxon>
        <taxon>Insecta</taxon>
        <taxon>Pterygota</taxon>
        <taxon>Neoptera</taxon>
        <taxon>Endopterygota</taxon>
        <taxon>Hymenoptera</taxon>
        <taxon>Apocrita</taxon>
        <taxon>Aculeata</taxon>
        <taxon>Apoidea</taxon>
        <taxon>Anthophila</taxon>
        <taxon>Apidae</taxon>
        <taxon>Xylocopa</taxon>
        <taxon>Xylocopa</taxon>
    </lineage>
</organism>
<protein>
    <submittedName>
        <fullName evidence="1">Uncharacterized protein</fullName>
    </submittedName>
</protein>
<evidence type="ECO:0000313" key="1">
    <source>
        <dbReference type="EMBL" id="CAL7948893.1"/>
    </source>
</evidence>